<reference evidence="2 3" key="1">
    <citation type="journal article" date="2024" name="Nat. Commun.">
        <title>Phylogenomics reveals the evolutionary origins of lichenization in chlorophyte algae.</title>
        <authorList>
            <person name="Puginier C."/>
            <person name="Libourel C."/>
            <person name="Otte J."/>
            <person name="Skaloud P."/>
            <person name="Haon M."/>
            <person name="Grisel S."/>
            <person name="Petersen M."/>
            <person name="Berrin J.G."/>
            <person name="Delaux P.M."/>
            <person name="Dal Grande F."/>
            <person name="Keller J."/>
        </authorList>
    </citation>
    <scope>NUCLEOTIDE SEQUENCE [LARGE SCALE GENOMIC DNA]</scope>
    <source>
        <strain evidence="2 3">SAG 2523</strain>
    </source>
</reference>
<dbReference type="SUPFAM" id="SSF50685">
    <property type="entry name" value="Barwin-like endoglucanases"/>
    <property type="match status" value="1"/>
</dbReference>
<proteinExistence type="predicted"/>
<dbReference type="Proteomes" id="UP001485043">
    <property type="component" value="Unassembled WGS sequence"/>
</dbReference>
<feature type="compositionally biased region" description="Basic and acidic residues" evidence="1">
    <location>
        <begin position="435"/>
        <end position="444"/>
    </location>
</feature>
<accession>A0AAW1STZ7</accession>
<organism evidence="2 3">
    <name type="scientific">Apatococcus fuscideae</name>
    <dbReference type="NCBI Taxonomy" id="2026836"/>
    <lineage>
        <taxon>Eukaryota</taxon>
        <taxon>Viridiplantae</taxon>
        <taxon>Chlorophyta</taxon>
        <taxon>core chlorophytes</taxon>
        <taxon>Trebouxiophyceae</taxon>
        <taxon>Chlorellales</taxon>
        <taxon>Chlorellaceae</taxon>
        <taxon>Apatococcus</taxon>
    </lineage>
</organism>
<dbReference type="InterPro" id="IPR021861">
    <property type="entry name" value="THO_THOC1"/>
</dbReference>
<evidence type="ECO:0000256" key="1">
    <source>
        <dbReference type="SAM" id="MobiDB-lite"/>
    </source>
</evidence>
<sequence length="729" mass="78252">TPMHLVDDAIELSIVDDCGAIFAWLEKNISELRLLTMLEASGERQRTQQLPYLNVLRAGNQLLRRLSRTSHAQLRGHVHLFLAKWCPLSDRSGVNMAGLVNSAHSTAVEDVPENAMDSEGKPIDAGLYRTFWGLQQAFQHPVETSHPDAWTKMVKDLRVVLAEFNRQPVAVSGRAPSAGETEDGDELTVKYLSSARLLGLQLKDAALRRHVLLQALILLQAVRMPTKAEQEGLRTKQLAEAEVLEQEVYAALEASSDEGKRFATHIRHLLAHEASFVTWKRNKCPAVDKPPLTDFPGPHVPGEPWPGADAPKQALPKLWGANAMKPAAINALYQRAGEGLNSLRADVRKAKPSLMEMLETVVEQLDPENEVEEAYKIKKEPIFAWKALRAIAFNKLAEFQKGGYNCKSRDSKGAMDLDYLTSALYPHIPGALKIEPPKKARPMDIDVPGPEHPSRDAPTAEDPRAAAPTDGNPPAAVPTGDNPPAAGPTNGDPTAAPTAAGAQPEDVQQNGGASGDAPPNGGAVEASPDVSTTGQQFESQSCVNWSAVRHTVTLRSLVLSTGSSDPMRTCISCTFLTLALLSCLTSSYAAPRRAGKEKEFIWENSEQVLALNKPPTTRSRSLLQTISDVDATYYGAGGDANSYCKGNGLPYGDGSIPTVALGPDTFNSGAACGACIIMTGTGTGAGATPVSTSPTKYLVNNLCPECGSGVDIAENGDGRWQVNYYFASC</sequence>
<evidence type="ECO:0000313" key="2">
    <source>
        <dbReference type="EMBL" id="KAK9859833.1"/>
    </source>
</evidence>
<evidence type="ECO:0000313" key="3">
    <source>
        <dbReference type="Proteomes" id="UP001485043"/>
    </source>
</evidence>
<name>A0AAW1STZ7_9CHLO</name>
<protein>
    <submittedName>
        <fullName evidence="2">Uncharacterized protein</fullName>
    </submittedName>
</protein>
<dbReference type="Gene3D" id="2.40.40.10">
    <property type="entry name" value="RlpA-like domain"/>
    <property type="match status" value="1"/>
</dbReference>
<dbReference type="PANTHER" id="PTHR13265">
    <property type="entry name" value="THO COMPLEX SUBUNIT 1"/>
    <property type="match status" value="1"/>
</dbReference>
<dbReference type="GO" id="GO:0006406">
    <property type="term" value="P:mRNA export from nucleus"/>
    <property type="evidence" value="ECO:0007669"/>
    <property type="project" value="TreeGrafter"/>
</dbReference>
<dbReference type="CDD" id="cd22271">
    <property type="entry name" value="DPBB_EXP_N-like"/>
    <property type="match status" value="1"/>
</dbReference>
<comment type="caution">
    <text evidence="2">The sequence shown here is derived from an EMBL/GenBank/DDBJ whole genome shotgun (WGS) entry which is preliminary data.</text>
</comment>
<dbReference type="EMBL" id="JALJOV010000865">
    <property type="protein sequence ID" value="KAK9859833.1"/>
    <property type="molecule type" value="Genomic_DNA"/>
</dbReference>
<dbReference type="InterPro" id="IPR036908">
    <property type="entry name" value="RlpA-like_sf"/>
</dbReference>
<keyword evidence="3" id="KW-1185">Reference proteome</keyword>
<dbReference type="Pfam" id="PF11957">
    <property type="entry name" value="efThoc1"/>
    <property type="match status" value="1"/>
</dbReference>
<feature type="non-terminal residue" evidence="2">
    <location>
        <position position="1"/>
    </location>
</feature>
<dbReference type="GO" id="GO:0000445">
    <property type="term" value="C:THO complex part of transcription export complex"/>
    <property type="evidence" value="ECO:0007669"/>
    <property type="project" value="TreeGrafter"/>
</dbReference>
<feature type="compositionally biased region" description="Low complexity" evidence="1">
    <location>
        <begin position="483"/>
        <end position="504"/>
    </location>
</feature>
<feature type="region of interest" description="Disordered" evidence="1">
    <location>
        <begin position="432"/>
        <end position="535"/>
    </location>
</feature>
<dbReference type="AlphaFoldDB" id="A0AAW1STZ7"/>
<dbReference type="PANTHER" id="PTHR13265:SF0">
    <property type="entry name" value="HPR1"/>
    <property type="match status" value="1"/>
</dbReference>
<gene>
    <name evidence="2" type="ORF">WJX84_008549</name>
</gene>